<name>A0AAV9E140_ACOCL</name>
<keyword evidence="3" id="KW-1185">Reference proteome</keyword>
<reference evidence="2" key="2">
    <citation type="submission" date="2023-06" db="EMBL/GenBank/DDBJ databases">
        <authorList>
            <person name="Ma L."/>
            <person name="Liu K.-W."/>
            <person name="Li Z."/>
            <person name="Hsiao Y.-Y."/>
            <person name="Qi Y."/>
            <person name="Fu T."/>
            <person name="Tang G."/>
            <person name="Zhang D."/>
            <person name="Sun W.-H."/>
            <person name="Liu D.-K."/>
            <person name="Li Y."/>
            <person name="Chen G.-Z."/>
            <person name="Liu X.-D."/>
            <person name="Liao X.-Y."/>
            <person name="Jiang Y.-T."/>
            <person name="Yu X."/>
            <person name="Hao Y."/>
            <person name="Huang J."/>
            <person name="Zhao X.-W."/>
            <person name="Ke S."/>
            <person name="Chen Y.-Y."/>
            <person name="Wu W.-L."/>
            <person name="Hsu J.-L."/>
            <person name="Lin Y.-F."/>
            <person name="Huang M.-D."/>
            <person name="Li C.-Y."/>
            <person name="Huang L."/>
            <person name="Wang Z.-W."/>
            <person name="Zhao X."/>
            <person name="Zhong W.-Y."/>
            <person name="Peng D.-H."/>
            <person name="Ahmad S."/>
            <person name="Lan S."/>
            <person name="Zhang J.-S."/>
            <person name="Tsai W.-C."/>
            <person name="Van De Peer Y."/>
            <person name="Liu Z.-J."/>
        </authorList>
    </citation>
    <scope>NUCLEOTIDE SEQUENCE</scope>
    <source>
        <strain evidence="2">CP</strain>
        <tissue evidence="2">Leaves</tissue>
    </source>
</reference>
<evidence type="ECO:0000256" key="1">
    <source>
        <dbReference type="SAM" id="MobiDB-lite"/>
    </source>
</evidence>
<dbReference type="EMBL" id="JAUJYO010000010">
    <property type="protein sequence ID" value="KAK1306931.1"/>
    <property type="molecule type" value="Genomic_DNA"/>
</dbReference>
<gene>
    <name evidence="2" type="ORF">QJS10_CPA10g00953</name>
</gene>
<reference evidence="2" key="1">
    <citation type="journal article" date="2023" name="Nat. Commun.">
        <title>Diploid and tetraploid genomes of Acorus and the evolution of monocots.</title>
        <authorList>
            <person name="Ma L."/>
            <person name="Liu K.W."/>
            <person name="Li Z."/>
            <person name="Hsiao Y.Y."/>
            <person name="Qi Y."/>
            <person name="Fu T."/>
            <person name="Tang G.D."/>
            <person name="Zhang D."/>
            <person name="Sun W.H."/>
            <person name="Liu D.K."/>
            <person name="Li Y."/>
            <person name="Chen G.Z."/>
            <person name="Liu X.D."/>
            <person name="Liao X.Y."/>
            <person name="Jiang Y.T."/>
            <person name="Yu X."/>
            <person name="Hao Y."/>
            <person name="Huang J."/>
            <person name="Zhao X.W."/>
            <person name="Ke S."/>
            <person name="Chen Y.Y."/>
            <person name="Wu W.L."/>
            <person name="Hsu J.L."/>
            <person name="Lin Y.F."/>
            <person name="Huang M.D."/>
            <person name="Li C.Y."/>
            <person name="Huang L."/>
            <person name="Wang Z.W."/>
            <person name="Zhao X."/>
            <person name="Zhong W.Y."/>
            <person name="Peng D.H."/>
            <person name="Ahmad S."/>
            <person name="Lan S."/>
            <person name="Zhang J.S."/>
            <person name="Tsai W.C."/>
            <person name="Van de Peer Y."/>
            <person name="Liu Z.J."/>
        </authorList>
    </citation>
    <scope>NUCLEOTIDE SEQUENCE</scope>
    <source>
        <strain evidence="2">CP</strain>
    </source>
</reference>
<protein>
    <submittedName>
        <fullName evidence="2">Uncharacterized protein</fullName>
    </submittedName>
</protein>
<evidence type="ECO:0000313" key="2">
    <source>
        <dbReference type="EMBL" id="KAK1306931.1"/>
    </source>
</evidence>
<feature type="region of interest" description="Disordered" evidence="1">
    <location>
        <begin position="1"/>
        <end position="28"/>
    </location>
</feature>
<proteinExistence type="predicted"/>
<dbReference type="AlphaFoldDB" id="A0AAV9E140"/>
<organism evidence="2 3">
    <name type="scientific">Acorus calamus</name>
    <name type="common">Sweet flag</name>
    <dbReference type="NCBI Taxonomy" id="4465"/>
    <lineage>
        <taxon>Eukaryota</taxon>
        <taxon>Viridiplantae</taxon>
        <taxon>Streptophyta</taxon>
        <taxon>Embryophyta</taxon>
        <taxon>Tracheophyta</taxon>
        <taxon>Spermatophyta</taxon>
        <taxon>Magnoliopsida</taxon>
        <taxon>Liliopsida</taxon>
        <taxon>Acoraceae</taxon>
        <taxon>Acorus</taxon>
    </lineage>
</organism>
<accession>A0AAV9E140</accession>
<comment type="caution">
    <text evidence="2">The sequence shown here is derived from an EMBL/GenBank/DDBJ whole genome shotgun (WGS) entry which is preliminary data.</text>
</comment>
<sequence>MDLVKQAPNLRQGRRRHGSSGGGGFAFEGRVSDESEIMRSLVIFMWKPCSREMSYHSLMVAALYEASGFTVK</sequence>
<dbReference type="Proteomes" id="UP001180020">
    <property type="component" value="Unassembled WGS sequence"/>
</dbReference>
<evidence type="ECO:0000313" key="3">
    <source>
        <dbReference type="Proteomes" id="UP001180020"/>
    </source>
</evidence>